<dbReference type="OrthoDB" id="9813524at2"/>
<keyword evidence="1" id="KW-1133">Transmembrane helix</keyword>
<feature type="transmembrane region" description="Helical" evidence="1">
    <location>
        <begin position="30"/>
        <end position="51"/>
    </location>
</feature>
<dbReference type="Gene3D" id="1.20.144.10">
    <property type="entry name" value="Phosphatidic acid phosphatase type 2/haloperoxidase"/>
    <property type="match status" value="1"/>
</dbReference>
<protein>
    <submittedName>
        <fullName evidence="3">PAP2 superfamily protein</fullName>
    </submittedName>
</protein>
<keyword evidence="4" id="KW-1185">Reference proteome</keyword>
<evidence type="ECO:0000256" key="1">
    <source>
        <dbReference type="SAM" id="Phobius"/>
    </source>
</evidence>
<evidence type="ECO:0000313" key="4">
    <source>
        <dbReference type="Proteomes" id="UP000216478"/>
    </source>
</evidence>
<sequence>MRNPAPGPGDVPYRAHHINSIWLSRWTTPAVSFLLISSLIFIMFPTFDLAVTRFFANGNSFPWSENPILLAVRDANRRAMIYLLILMIVMIVLYAVKPQKFKFFQPHKAFFVILTFLIGPFLIVQFLKNFFARARPRSLHEFGGSADFTPVWQYAVQCSRNCSFPSGEAATAAATLSVIILIPVKWRPIAVAVITPILLLASFNRVIFGAHFLSDVAIAWGLMCCLMIWLWRRISQNAQNIDYLIENLGRTASK</sequence>
<reference evidence="3 4" key="1">
    <citation type="submission" date="2017-07" db="EMBL/GenBank/DDBJ databases">
        <title>Phylogenetic study on the rhizospheric bacterium Ochrobactrum sp. A44.</title>
        <authorList>
            <person name="Krzyzanowska D.M."/>
            <person name="Ossowicki A."/>
            <person name="Rajewska M."/>
            <person name="Maciag T."/>
            <person name="Kaczynski Z."/>
            <person name="Czerwicka M."/>
            <person name="Jafra S."/>
        </authorList>
    </citation>
    <scope>NUCLEOTIDE SEQUENCE [LARGE SCALE GENOMIC DNA]</scope>
    <source>
        <strain evidence="3 4">OgA9a</strain>
    </source>
</reference>
<feature type="transmembrane region" description="Helical" evidence="1">
    <location>
        <begin position="189"/>
        <end position="207"/>
    </location>
</feature>
<dbReference type="SUPFAM" id="SSF48317">
    <property type="entry name" value="Acid phosphatase/Vanadium-dependent haloperoxidase"/>
    <property type="match status" value="1"/>
</dbReference>
<feature type="transmembrane region" description="Helical" evidence="1">
    <location>
        <begin position="109"/>
        <end position="127"/>
    </location>
</feature>
<evidence type="ECO:0000313" key="3">
    <source>
        <dbReference type="EMBL" id="OYR07943.1"/>
    </source>
</evidence>
<dbReference type="InterPro" id="IPR000326">
    <property type="entry name" value="PAP2/HPO"/>
</dbReference>
<keyword evidence="1" id="KW-0812">Transmembrane</keyword>
<dbReference type="RefSeq" id="WP_094542526.1">
    <property type="nucleotide sequence ID" value="NZ_JBHEER010000013.1"/>
</dbReference>
<feature type="domain" description="Phosphatidic acid phosphatase type 2/haloperoxidase" evidence="2">
    <location>
        <begin position="113"/>
        <end position="235"/>
    </location>
</feature>
<dbReference type="AlphaFoldDB" id="A0A256EZK1"/>
<comment type="caution">
    <text evidence="3">The sequence shown here is derived from an EMBL/GenBank/DDBJ whole genome shotgun (WGS) entry which is preliminary data.</text>
</comment>
<organism evidence="3 4">
    <name type="scientific">Brucella grignonensis</name>
    <dbReference type="NCBI Taxonomy" id="94627"/>
    <lineage>
        <taxon>Bacteria</taxon>
        <taxon>Pseudomonadati</taxon>
        <taxon>Pseudomonadota</taxon>
        <taxon>Alphaproteobacteria</taxon>
        <taxon>Hyphomicrobiales</taxon>
        <taxon>Brucellaceae</taxon>
        <taxon>Brucella/Ochrobactrum group</taxon>
        <taxon>Brucella</taxon>
    </lineage>
</organism>
<dbReference type="InterPro" id="IPR036938">
    <property type="entry name" value="PAP2/HPO_sf"/>
</dbReference>
<keyword evidence="1" id="KW-0472">Membrane</keyword>
<dbReference type="EMBL" id="NNRL01000168">
    <property type="protein sequence ID" value="OYR07943.1"/>
    <property type="molecule type" value="Genomic_DNA"/>
</dbReference>
<gene>
    <name evidence="3" type="ORF">CEV33_3512</name>
</gene>
<accession>A0A256EZK1</accession>
<evidence type="ECO:0000259" key="2">
    <source>
        <dbReference type="Pfam" id="PF01569"/>
    </source>
</evidence>
<dbReference type="Pfam" id="PF01569">
    <property type="entry name" value="PAP2"/>
    <property type="match status" value="1"/>
</dbReference>
<feature type="transmembrane region" description="Helical" evidence="1">
    <location>
        <begin position="213"/>
        <end position="231"/>
    </location>
</feature>
<name>A0A256EZK1_9HYPH</name>
<proteinExistence type="predicted"/>
<feature type="transmembrane region" description="Helical" evidence="1">
    <location>
        <begin position="79"/>
        <end position="97"/>
    </location>
</feature>
<dbReference type="Proteomes" id="UP000216478">
    <property type="component" value="Unassembled WGS sequence"/>
</dbReference>